<dbReference type="Pfam" id="PF07963">
    <property type="entry name" value="N_methyl"/>
    <property type="match status" value="1"/>
</dbReference>
<sequence length="237" mass="26630">MNKYQASIRKGFTLIELLAAISIIAILVTLIIPTISKIKKTSDSTRCLSNLRTIQFAMIQHSTENNGNLLRWVHAGYWFDNLIWGEYLPAPTQKQNPFECESNEINTFAMTVNGIKYPMQYAINSVDKNHSYDGRYGPSYTSRVDRDEEGNATYVPNKNIAIENPAQTIGICDGNTWLVRNNYANVGIGVHSGAMNAAFWDGHVEQIPEEELTVIEDFPVPVLPTNDIRFAITKSAR</sequence>
<evidence type="ECO:0000313" key="7">
    <source>
        <dbReference type="EMBL" id="WPJ95053.1"/>
    </source>
</evidence>
<name>A0ABZ0RJ14_9BACT</name>
<dbReference type="PRINTS" id="PR00813">
    <property type="entry name" value="BCTERIALGSPG"/>
</dbReference>
<dbReference type="PANTHER" id="PTHR30093">
    <property type="entry name" value="GENERAL SECRETION PATHWAY PROTEIN G"/>
    <property type="match status" value="1"/>
</dbReference>
<dbReference type="InterPro" id="IPR012902">
    <property type="entry name" value="N_methyl_site"/>
</dbReference>
<evidence type="ECO:0000256" key="4">
    <source>
        <dbReference type="ARBA" id="ARBA00022989"/>
    </source>
</evidence>
<proteinExistence type="predicted"/>
<evidence type="ECO:0000256" key="1">
    <source>
        <dbReference type="ARBA" id="ARBA00004167"/>
    </source>
</evidence>
<dbReference type="RefSeq" id="WP_319831955.1">
    <property type="nucleotide sequence ID" value="NZ_CP138858.1"/>
</dbReference>
<keyword evidence="3 6" id="KW-0812">Transmembrane</keyword>
<evidence type="ECO:0000256" key="2">
    <source>
        <dbReference type="ARBA" id="ARBA00022481"/>
    </source>
</evidence>
<keyword evidence="8" id="KW-1185">Reference proteome</keyword>
<evidence type="ECO:0000256" key="3">
    <source>
        <dbReference type="ARBA" id="ARBA00022692"/>
    </source>
</evidence>
<dbReference type="InterPro" id="IPR045584">
    <property type="entry name" value="Pilin-like"/>
</dbReference>
<dbReference type="Proteomes" id="UP001324993">
    <property type="component" value="Chromosome"/>
</dbReference>
<dbReference type="InterPro" id="IPR000983">
    <property type="entry name" value="Bac_GSPG_pilin"/>
</dbReference>
<feature type="transmembrane region" description="Helical" evidence="6">
    <location>
        <begin position="12"/>
        <end position="32"/>
    </location>
</feature>
<evidence type="ECO:0000313" key="8">
    <source>
        <dbReference type="Proteomes" id="UP001324993"/>
    </source>
</evidence>
<evidence type="ECO:0000256" key="6">
    <source>
        <dbReference type="SAM" id="Phobius"/>
    </source>
</evidence>
<dbReference type="SUPFAM" id="SSF54523">
    <property type="entry name" value="Pili subunits"/>
    <property type="match status" value="1"/>
</dbReference>
<organism evidence="7 8">
    <name type="scientific">Coraliomargarita algicola</name>
    <dbReference type="NCBI Taxonomy" id="3092156"/>
    <lineage>
        <taxon>Bacteria</taxon>
        <taxon>Pseudomonadati</taxon>
        <taxon>Verrucomicrobiota</taxon>
        <taxon>Opitutia</taxon>
        <taxon>Puniceicoccales</taxon>
        <taxon>Coraliomargaritaceae</taxon>
        <taxon>Coraliomargarita</taxon>
    </lineage>
</organism>
<keyword evidence="4 6" id="KW-1133">Transmembrane helix</keyword>
<accession>A0ABZ0RJ14</accession>
<protein>
    <submittedName>
        <fullName evidence="7">Prepilin-type N-terminal cleavage/methylation domain-containing protein</fullName>
    </submittedName>
</protein>
<dbReference type="PROSITE" id="PS00409">
    <property type="entry name" value="PROKAR_NTER_METHYL"/>
    <property type="match status" value="1"/>
</dbReference>
<dbReference type="Gene3D" id="3.30.700.10">
    <property type="entry name" value="Glycoprotein, Type 4 Pilin"/>
    <property type="match status" value="1"/>
</dbReference>
<comment type="subcellular location">
    <subcellularLocation>
        <location evidence="1">Membrane</location>
        <topology evidence="1">Single-pass membrane protein</topology>
    </subcellularLocation>
</comment>
<dbReference type="PANTHER" id="PTHR30093:SF44">
    <property type="entry name" value="TYPE II SECRETION SYSTEM CORE PROTEIN G"/>
    <property type="match status" value="1"/>
</dbReference>
<dbReference type="EMBL" id="CP138858">
    <property type="protein sequence ID" value="WPJ95053.1"/>
    <property type="molecule type" value="Genomic_DNA"/>
</dbReference>
<gene>
    <name evidence="7" type="ORF">SH580_16620</name>
</gene>
<dbReference type="NCBIfam" id="TIGR02532">
    <property type="entry name" value="IV_pilin_GFxxxE"/>
    <property type="match status" value="1"/>
</dbReference>
<evidence type="ECO:0000256" key="5">
    <source>
        <dbReference type="ARBA" id="ARBA00023136"/>
    </source>
</evidence>
<keyword evidence="5 6" id="KW-0472">Membrane</keyword>
<keyword evidence="2" id="KW-0488">Methylation</keyword>
<reference evidence="7 8" key="1">
    <citation type="submission" date="2023-11" db="EMBL/GenBank/DDBJ databases">
        <title>Coraliomargarita sp. nov., isolated from marine algae.</title>
        <authorList>
            <person name="Lee J.K."/>
            <person name="Baek J.H."/>
            <person name="Kim J.M."/>
            <person name="Choi D.G."/>
            <person name="Jeon C.O."/>
        </authorList>
    </citation>
    <scope>NUCLEOTIDE SEQUENCE [LARGE SCALE GENOMIC DNA]</scope>
    <source>
        <strain evidence="7 8">J2-16</strain>
    </source>
</reference>